<feature type="region of interest" description="Disordered" evidence="1">
    <location>
        <begin position="43"/>
        <end position="138"/>
    </location>
</feature>
<evidence type="ECO:0000313" key="2">
    <source>
        <dbReference type="EMBL" id="KAF2429103.1"/>
    </source>
</evidence>
<accession>A0A9P4NPG8</accession>
<feature type="region of interest" description="Disordered" evidence="1">
    <location>
        <begin position="273"/>
        <end position="303"/>
    </location>
</feature>
<organism evidence="2 3">
    <name type="scientific">Tothia fuscella</name>
    <dbReference type="NCBI Taxonomy" id="1048955"/>
    <lineage>
        <taxon>Eukaryota</taxon>
        <taxon>Fungi</taxon>
        <taxon>Dikarya</taxon>
        <taxon>Ascomycota</taxon>
        <taxon>Pezizomycotina</taxon>
        <taxon>Dothideomycetes</taxon>
        <taxon>Pleosporomycetidae</taxon>
        <taxon>Venturiales</taxon>
        <taxon>Cylindrosympodiaceae</taxon>
        <taxon>Tothia</taxon>
    </lineage>
</organism>
<feature type="region of interest" description="Disordered" evidence="1">
    <location>
        <begin position="619"/>
        <end position="660"/>
    </location>
</feature>
<dbReference type="AlphaFoldDB" id="A0A9P4NPG8"/>
<keyword evidence="3" id="KW-1185">Reference proteome</keyword>
<feature type="compositionally biased region" description="Basic and acidic residues" evidence="1">
    <location>
        <begin position="107"/>
        <end position="124"/>
    </location>
</feature>
<dbReference type="EMBL" id="MU007050">
    <property type="protein sequence ID" value="KAF2429103.1"/>
    <property type="molecule type" value="Genomic_DNA"/>
</dbReference>
<feature type="compositionally biased region" description="Basic and acidic residues" evidence="1">
    <location>
        <begin position="18"/>
        <end position="27"/>
    </location>
</feature>
<feature type="compositionally biased region" description="Basic and acidic residues" evidence="1">
    <location>
        <begin position="619"/>
        <end position="628"/>
    </location>
</feature>
<protein>
    <submittedName>
        <fullName evidence="2">Uncharacterized protein</fullName>
    </submittedName>
</protein>
<feature type="compositionally biased region" description="Basic residues" evidence="1">
    <location>
        <begin position="58"/>
        <end position="70"/>
    </location>
</feature>
<reference evidence="2" key="1">
    <citation type="journal article" date="2020" name="Stud. Mycol.">
        <title>101 Dothideomycetes genomes: a test case for predicting lifestyles and emergence of pathogens.</title>
        <authorList>
            <person name="Haridas S."/>
            <person name="Albert R."/>
            <person name="Binder M."/>
            <person name="Bloem J."/>
            <person name="Labutti K."/>
            <person name="Salamov A."/>
            <person name="Andreopoulos B."/>
            <person name="Baker S."/>
            <person name="Barry K."/>
            <person name="Bills G."/>
            <person name="Bluhm B."/>
            <person name="Cannon C."/>
            <person name="Castanera R."/>
            <person name="Culley D."/>
            <person name="Daum C."/>
            <person name="Ezra D."/>
            <person name="Gonzalez J."/>
            <person name="Henrissat B."/>
            <person name="Kuo A."/>
            <person name="Liang C."/>
            <person name="Lipzen A."/>
            <person name="Lutzoni F."/>
            <person name="Magnuson J."/>
            <person name="Mondo S."/>
            <person name="Nolan M."/>
            <person name="Ohm R."/>
            <person name="Pangilinan J."/>
            <person name="Park H.-J."/>
            <person name="Ramirez L."/>
            <person name="Alfaro M."/>
            <person name="Sun H."/>
            <person name="Tritt A."/>
            <person name="Yoshinaga Y."/>
            <person name="Zwiers L.-H."/>
            <person name="Turgeon B."/>
            <person name="Goodwin S."/>
            <person name="Spatafora J."/>
            <person name="Crous P."/>
            <person name="Grigoriev I."/>
        </authorList>
    </citation>
    <scope>NUCLEOTIDE SEQUENCE</scope>
    <source>
        <strain evidence="2">CBS 130266</strain>
    </source>
</reference>
<evidence type="ECO:0000256" key="1">
    <source>
        <dbReference type="SAM" id="MobiDB-lite"/>
    </source>
</evidence>
<feature type="compositionally biased region" description="Acidic residues" evidence="1">
    <location>
        <begin position="88"/>
        <end position="98"/>
    </location>
</feature>
<proteinExistence type="predicted"/>
<feature type="compositionally biased region" description="Acidic residues" evidence="1">
    <location>
        <begin position="635"/>
        <end position="652"/>
    </location>
</feature>
<evidence type="ECO:0000313" key="3">
    <source>
        <dbReference type="Proteomes" id="UP000800235"/>
    </source>
</evidence>
<feature type="region of interest" description="Disordered" evidence="1">
    <location>
        <begin position="1"/>
        <end position="29"/>
    </location>
</feature>
<comment type="caution">
    <text evidence="2">The sequence shown here is derived from an EMBL/GenBank/DDBJ whole genome shotgun (WGS) entry which is preliminary data.</text>
</comment>
<gene>
    <name evidence="2" type="ORF">EJ08DRAFT_718717</name>
</gene>
<dbReference type="Proteomes" id="UP000800235">
    <property type="component" value="Unassembled WGS sequence"/>
</dbReference>
<feature type="compositionally biased region" description="Polar residues" evidence="1">
    <location>
        <begin position="279"/>
        <end position="298"/>
    </location>
</feature>
<name>A0A9P4NPG8_9PEZI</name>
<sequence length="690" mass="77786">MGPRKRDAISGPSRRSSRIKEKIESKRLAAPFLVADLINNNSEAAEEEADSPTPNPKPAKKPRAKKVSRKRPAEDEPSDEPDPKRVEVEDEGGAEDEVGIQTNQHAPGDDHTRRSSSEEFHDAPEVPINNPARPEINPTAAREPAWLPGLVASIQASIEDSANGIHQRTDLRITRVEELASMTNAENIGLLQRSQNGLAGLEATIQISIQESADGVFQRMDQRLSHVENALNSSNAEHGKRFQIFQNSLAAIDNNQRNIAMALVEMNRPSTPLVGPSADQASQIPTPGPAATNSLNAESTRESPFIVPDSGYPAVVMDELEETPCKVFKSLKQYWLAKRAIDKNQYRRVLRSALEHMNDEDVYLAITAISEAVNDSNMPFQCSLIDPDFLTWLEDDNDGFPGPLNEALRAVRPGQKLLFPCTYGERNSGHTWLVEADMGRNHRNRPEGKLTFFVSDVEKLNKKQLSDGWSRVERMLDQTRWSDLVVELSFPPEIHPDVGKQSSATNPTQPDFCRLHCIINAWVRALRLTLNEEFQPTDEFYRESLSIVNLAYAGSIDFLTLYTFLICYGVIKGPEDENSHGRSTLDLSQRTMVFRDVDELSRRYDVIWIEEVERKKKEEEREAFRRQMEGTTFQDDTDDLFEDDVEPEEEPDSPNTTRAKITSYGYAVEDMNDEELRVFRRTLEDAGVDL</sequence>